<dbReference type="EMBL" id="CP025704">
    <property type="protein sequence ID" value="AUN97125.1"/>
    <property type="molecule type" value="Genomic_DNA"/>
</dbReference>
<protein>
    <submittedName>
        <fullName evidence="1">Uncharacterized protein</fullName>
    </submittedName>
</protein>
<proteinExistence type="predicted"/>
<dbReference type="PANTHER" id="PTHR33204">
    <property type="entry name" value="TRANSCRIPTIONAL REGULATOR, MARR FAMILY"/>
    <property type="match status" value="1"/>
</dbReference>
<evidence type="ECO:0000313" key="2">
    <source>
        <dbReference type="Proteomes" id="UP000235584"/>
    </source>
</evidence>
<dbReference type="KEGG" id="bsto:C0V70_03175"/>
<dbReference type="InterPro" id="IPR036390">
    <property type="entry name" value="WH_DNA-bd_sf"/>
</dbReference>
<accession>A0A2K9NPY5</accession>
<dbReference type="Proteomes" id="UP000235584">
    <property type="component" value="Chromosome"/>
</dbReference>
<dbReference type="InterPro" id="IPR036388">
    <property type="entry name" value="WH-like_DNA-bd_sf"/>
</dbReference>
<gene>
    <name evidence="1" type="ORF">C0V70_03175</name>
</gene>
<name>A0A2K9NPY5_BACTC</name>
<dbReference type="Pfam" id="PF01638">
    <property type="entry name" value="HxlR"/>
    <property type="match status" value="1"/>
</dbReference>
<organism evidence="1 2">
    <name type="scientific">Bacteriovorax stolpii</name>
    <name type="common">Bdellovibrio stolpii</name>
    <dbReference type="NCBI Taxonomy" id="960"/>
    <lineage>
        <taxon>Bacteria</taxon>
        <taxon>Pseudomonadati</taxon>
        <taxon>Bdellovibrionota</taxon>
        <taxon>Bacteriovoracia</taxon>
        <taxon>Bacteriovoracales</taxon>
        <taxon>Bacteriovoracaceae</taxon>
        <taxon>Bacteriovorax</taxon>
    </lineage>
</organism>
<keyword evidence="2" id="KW-1185">Reference proteome</keyword>
<dbReference type="RefSeq" id="WP_102242420.1">
    <property type="nucleotide sequence ID" value="NZ_CP025704.1"/>
</dbReference>
<reference evidence="1 2" key="1">
    <citation type="submission" date="2018-01" db="EMBL/GenBank/DDBJ databases">
        <title>Complete genome sequence of Bacteriovorax stolpii DSM12778.</title>
        <authorList>
            <person name="Tang B."/>
            <person name="Chang J."/>
        </authorList>
    </citation>
    <scope>NUCLEOTIDE SEQUENCE [LARGE SCALE GENOMIC DNA]</scope>
    <source>
        <strain evidence="1 2">DSM 12778</strain>
    </source>
</reference>
<dbReference type="Gene3D" id="1.10.10.10">
    <property type="entry name" value="Winged helix-like DNA-binding domain superfamily/Winged helix DNA-binding domain"/>
    <property type="match status" value="1"/>
</dbReference>
<dbReference type="InterPro" id="IPR002577">
    <property type="entry name" value="HTH_HxlR"/>
</dbReference>
<dbReference type="AlphaFoldDB" id="A0A2K9NPY5"/>
<evidence type="ECO:0000313" key="1">
    <source>
        <dbReference type="EMBL" id="AUN97125.1"/>
    </source>
</evidence>
<dbReference type="SUPFAM" id="SSF46785">
    <property type="entry name" value="Winged helix' DNA-binding domain"/>
    <property type="match status" value="1"/>
</dbReference>
<sequence>MKLDTYSQSTPEVAETNTINTAKTATTEQSGKDFFVQNTCKDKKDSEGHGVCPLRELLSRLGDKWSVLLILTLARMPGERARFSELKRSLPDISQRMLTATLRNLERDGLISREMFAEVPPRVEYQLTELGVSILNPMREIVTWIEGNWTTIITSRETFDKKNPKEENGLQ</sequence>
<dbReference type="PANTHER" id="PTHR33204:SF39">
    <property type="entry name" value="TRANSCRIPTIONAL REGULATORY PROTEIN"/>
    <property type="match status" value="1"/>
</dbReference>
<dbReference type="PROSITE" id="PS51118">
    <property type="entry name" value="HTH_HXLR"/>
    <property type="match status" value="1"/>
</dbReference>